<dbReference type="AlphaFoldDB" id="A0AAW0TT18"/>
<protein>
    <submittedName>
        <fullName evidence="2">Uncharacterized protein</fullName>
    </submittedName>
</protein>
<keyword evidence="1" id="KW-0472">Membrane</keyword>
<keyword evidence="3" id="KW-1185">Reference proteome</keyword>
<gene>
    <name evidence="2" type="ORF">O3P69_010507</name>
</gene>
<comment type="caution">
    <text evidence="2">The sequence shown here is derived from an EMBL/GenBank/DDBJ whole genome shotgun (WGS) entry which is preliminary data.</text>
</comment>
<organism evidence="2 3">
    <name type="scientific">Scylla paramamosain</name>
    <name type="common">Mud crab</name>
    <dbReference type="NCBI Taxonomy" id="85552"/>
    <lineage>
        <taxon>Eukaryota</taxon>
        <taxon>Metazoa</taxon>
        <taxon>Ecdysozoa</taxon>
        <taxon>Arthropoda</taxon>
        <taxon>Crustacea</taxon>
        <taxon>Multicrustacea</taxon>
        <taxon>Malacostraca</taxon>
        <taxon>Eumalacostraca</taxon>
        <taxon>Eucarida</taxon>
        <taxon>Decapoda</taxon>
        <taxon>Pleocyemata</taxon>
        <taxon>Brachyura</taxon>
        <taxon>Eubrachyura</taxon>
        <taxon>Portunoidea</taxon>
        <taxon>Portunidae</taxon>
        <taxon>Portuninae</taxon>
        <taxon>Scylla</taxon>
    </lineage>
</organism>
<proteinExistence type="predicted"/>
<dbReference type="EMBL" id="JARAKH010000025">
    <property type="protein sequence ID" value="KAK8390835.1"/>
    <property type="molecule type" value="Genomic_DNA"/>
</dbReference>
<name>A0AAW0TT18_SCYPA</name>
<accession>A0AAW0TT18</accession>
<sequence>MFVDESDGGANGASLGLGLLIAMVSAALAIAIIALLISKMRRRQSSDSTDIDLEVPTDPYMQAIMFPTEPRPEWHRHLRQVINKAGQKIFKKGEPHETTIPENLRHQLKHIYVY</sequence>
<evidence type="ECO:0000256" key="1">
    <source>
        <dbReference type="SAM" id="Phobius"/>
    </source>
</evidence>
<dbReference type="Proteomes" id="UP001487740">
    <property type="component" value="Unassembled WGS sequence"/>
</dbReference>
<keyword evidence="1" id="KW-0812">Transmembrane</keyword>
<evidence type="ECO:0000313" key="2">
    <source>
        <dbReference type="EMBL" id="KAK8390835.1"/>
    </source>
</evidence>
<feature type="transmembrane region" description="Helical" evidence="1">
    <location>
        <begin position="12"/>
        <end position="37"/>
    </location>
</feature>
<evidence type="ECO:0000313" key="3">
    <source>
        <dbReference type="Proteomes" id="UP001487740"/>
    </source>
</evidence>
<reference evidence="2 3" key="1">
    <citation type="submission" date="2023-03" db="EMBL/GenBank/DDBJ databases">
        <title>High-quality genome of Scylla paramamosain provides insights in environmental adaptation.</title>
        <authorList>
            <person name="Zhang L."/>
        </authorList>
    </citation>
    <scope>NUCLEOTIDE SEQUENCE [LARGE SCALE GENOMIC DNA]</scope>
    <source>
        <strain evidence="2">LZ_2023a</strain>
        <tissue evidence="2">Muscle</tissue>
    </source>
</reference>
<keyword evidence="1" id="KW-1133">Transmembrane helix</keyword>